<keyword evidence="5" id="KW-1185">Reference proteome</keyword>
<dbReference type="Gene3D" id="3.30.428.10">
    <property type="entry name" value="HIT-like"/>
    <property type="match status" value="1"/>
</dbReference>
<reference evidence="4 5" key="1">
    <citation type="journal article" date="2020" name="bioRxiv">
        <title>Sequence and annotation of 42 cannabis genomes reveals extensive copy number variation in cannabinoid synthesis and pathogen resistance genes.</title>
        <authorList>
            <person name="Mckernan K.J."/>
            <person name="Helbert Y."/>
            <person name="Kane L.T."/>
            <person name="Ebling H."/>
            <person name="Zhang L."/>
            <person name="Liu B."/>
            <person name="Eaton Z."/>
            <person name="Mclaughlin S."/>
            <person name="Kingan S."/>
            <person name="Baybayan P."/>
            <person name="Concepcion G."/>
            <person name="Jordan M."/>
            <person name="Riva A."/>
            <person name="Barbazuk W."/>
            <person name="Harkins T."/>
        </authorList>
    </citation>
    <scope>NUCLEOTIDE SEQUENCE [LARGE SCALE GENOMIC DNA]</scope>
    <source>
        <strain evidence="5">cv. Jamaican Lion 4</strain>
        <tissue evidence="4">Leaf</tissue>
    </source>
</reference>
<dbReference type="Pfam" id="PF01230">
    <property type="entry name" value="HIT"/>
    <property type="match status" value="1"/>
</dbReference>
<feature type="domain" description="HIT" evidence="3">
    <location>
        <begin position="240"/>
        <end position="279"/>
    </location>
</feature>
<feature type="compositionally biased region" description="Low complexity" evidence="2">
    <location>
        <begin position="30"/>
        <end position="46"/>
    </location>
</feature>
<feature type="region of interest" description="Disordered" evidence="2">
    <location>
        <begin position="1"/>
        <end position="117"/>
    </location>
</feature>
<organism evidence="4 5">
    <name type="scientific">Cannabis sativa</name>
    <name type="common">Hemp</name>
    <name type="synonym">Marijuana</name>
    <dbReference type="NCBI Taxonomy" id="3483"/>
    <lineage>
        <taxon>Eukaryota</taxon>
        <taxon>Viridiplantae</taxon>
        <taxon>Streptophyta</taxon>
        <taxon>Embryophyta</taxon>
        <taxon>Tracheophyta</taxon>
        <taxon>Spermatophyta</taxon>
        <taxon>Magnoliopsida</taxon>
        <taxon>eudicotyledons</taxon>
        <taxon>Gunneridae</taxon>
        <taxon>Pentapetalae</taxon>
        <taxon>rosids</taxon>
        <taxon>fabids</taxon>
        <taxon>Rosales</taxon>
        <taxon>Cannabaceae</taxon>
        <taxon>Cannabis</taxon>
    </lineage>
</organism>
<feature type="compositionally biased region" description="Polar residues" evidence="2">
    <location>
        <begin position="63"/>
        <end position="76"/>
    </location>
</feature>
<feature type="compositionally biased region" description="Low complexity" evidence="2">
    <location>
        <begin position="93"/>
        <end position="106"/>
    </location>
</feature>
<dbReference type="EMBL" id="JAATIQ010000195">
    <property type="protein sequence ID" value="KAF4371532.1"/>
    <property type="molecule type" value="Genomic_DNA"/>
</dbReference>
<dbReference type="SUPFAM" id="SSF54197">
    <property type="entry name" value="HIT-like"/>
    <property type="match status" value="1"/>
</dbReference>
<evidence type="ECO:0000256" key="1">
    <source>
        <dbReference type="PROSITE-ProRule" id="PRU00464"/>
    </source>
</evidence>
<dbReference type="Proteomes" id="UP000583929">
    <property type="component" value="Unassembled WGS sequence"/>
</dbReference>
<dbReference type="PANTHER" id="PTHR23089">
    <property type="entry name" value="HISTIDINE TRIAD HIT PROTEIN"/>
    <property type="match status" value="1"/>
</dbReference>
<name>A0A7J6FLF0_CANSA</name>
<feature type="compositionally biased region" description="Low complexity" evidence="2">
    <location>
        <begin position="12"/>
        <end position="21"/>
    </location>
</feature>
<accession>A0A7J6FLF0</accession>
<dbReference type="InterPro" id="IPR011146">
    <property type="entry name" value="HIT-like"/>
</dbReference>
<evidence type="ECO:0000259" key="3">
    <source>
        <dbReference type="PROSITE" id="PS51084"/>
    </source>
</evidence>
<sequence>MARTRRPPIAAPSDVDNSTVPVVPPPSDPPVSVVDHVTVDSTTAPVVHPPPAAPMEHARTGSRPRSTVIDDSTTVPAVSPHVQEPASPPPTAPVSSPSQHVRAASAIPPPPINSSRNKKMRPFCTHCQKPGHLKEKCYVLHGFPPGYFDKRKSDSTQRSTSDRGRIKKFGLKKNGEMRKININNKTVSESNLMINRSRFAVLNSHFSTTLFPPKPSLLSTSMASEKEAALAALPSDSPTIFDKIISKEIPSTVVFEDDKVLAFRDISPQAPTHILIIPKVKDGLTGLSQVKYWKSNKYDDMFNGFILRSKNSKYSESFWQFLLLLVLAAEERHCDILGRLLYTAKLVAKQEGLDDGYRIVINDGPQGCLSICLSYSCPPARGTTNELATWLKNDSICRSSG</sequence>
<dbReference type="PROSITE" id="PS51084">
    <property type="entry name" value="HIT_2"/>
    <property type="match status" value="1"/>
</dbReference>
<protein>
    <recommendedName>
        <fullName evidence="3">HIT domain-containing protein</fullName>
    </recommendedName>
</protein>
<evidence type="ECO:0000313" key="5">
    <source>
        <dbReference type="Proteomes" id="UP000583929"/>
    </source>
</evidence>
<evidence type="ECO:0000313" key="4">
    <source>
        <dbReference type="EMBL" id="KAF4371532.1"/>
    </source>
</evidence>
<comment type="caution">
    <text evidence="1">Lacks conserved residue(s) required for the propagation of feature annotation.</text>
</comment>
<dbReference type="GO" id="GO:0047627">
    <property type="term" value="F:adenylylsulfatase activity"/>
    <property type="evidence" value="ECO:0007669"/>
    <property type="project" value="UniProtKB-ARBA"/>
</dbReference>
<gene>
    <name evidence="4" type="ORF">G4B88_008247</name>
</gene>
<proteinExistence type="predicted"/>
<dbReference type="PRINTS" id="PR00332">
    <property type="entry name" value="HISTRIAD"/>
</dbReference>
<dbReference type="InterPro" id="IPR036265">
    <property type="entry name" value="HIT-like_sf"/>
</dbReference>
<dbReference type="AlphaFoldDB" id="A0A7J6FLF0"/>
<evidence type="ECO:0000256" key="2">
    <source>
        <dbReference type="SAM" id="MobiDB-lite"/>
    </source>
</evidence>
<comment type="caution">
    <text evidence="4">The sequence shown here is derived from an EMBL/GenBank/DDBJ whole genome shotgun (WGS) entry which is preliminary data.</text>
</comment>
<dbReference type="InterPro" id="IPR001310">
    <property type="entry name" value="Histidine_triad_HIT"/>
</dbReference>